<dbReference type="Gene3D" id="2.60.40.10">
    <property type="entry name" value="Immunoglobulins"/>
    <property type="match status" value="1"/>
</dbReference>
<dbReference type="Pfam" id="PF14310">
    <property type="entry name" value="Fn3-like"/>
    <property type="match status" value="1"/>
</dbReference>
<proteinExistence type="inferred from homology"/>
<evidence type="ECO:0000256" key="1">
    <source>
        <dbReference type="ARBA" id="ARBA00005336"/>
    </source>
</evidence>
<protein>
    <submittedName>
        <fullName evidence="6">Glycoside hydrolase family 3 protein</fullName>
    </submittedName>
</protein>
<dbReference type="SUPFAM" id="SSF52279">
    <property type="entry name" value="Beta-D-glucan exohydrolase, C-terminal domain"/>
    <property type="match status" value="1"/>
</dbReference>
<keyword evidence="3" id="KW-0119">Carbohydrate metabolism</keyword>
<evidence type="ECO:0000256" key="3">
    <source>
        <dbReference type="ARBA" id="ARBA00023277"/>
    </source>
</evidence>
<feature type="domain" description="Fibronectin type III-like" evidence="5">
    <location>
        <begin position="318"/>
        <end position="394"/>
    </location>
</feature>
<reference evidence="6" key="1">
    <citation type="submission" date="2020-10" db="EMBL/GenBank/DDBJ databases">
        <authorList>
            <person name="Gilroy R."/>
        </authorList>
    </citation>
    <scope>NUCLEOTIDE SEQUENCE</scope>
    <source>
        <strain evidence="6">ChiBcec2-4451</strain>
    </source>
</reference>
<keyword evidence="4" id="KW-0326">Glycosidase</keyword>
<dbReference type="AlphaFoldDB" id="A0A9D1NW09"/>
<dbReference type="Pfam" id="PF01915">
    <property type="entry name" value="Glyco_hydro_3_C"/>
    <property type="match status" value="1"/>
</dbReference>
<dbReference type="InterPro" id="IPR036962">
    <property type="entry name" value="Glyco_hydro_3_N_sf"/>
</dbReference>
<gene>
    <name evidence="6" type="ORF">IAA63_10730</name>
</gene>
<comment type="caution">
    <text evidence="6">The sequence shown here is derived from an EMBL/GenBank/DDBJ whole genome shotgun (WGS) entry which is preliminary data.</text>
</comment>
<evidence type="ECO:0000259" key="5">
    <source>
        <dbReference type="SMART" id="SM01217"/>
    </source>
</evidence>
<sequence>MRSEMIGKPLEGFAEYVRAAAAEGAVLLKNEGGVLPLKKGERIAVFGRTQTDFYRSGTGSGGSVNVEYTTNLLDGLRDGGVVQVDEELAAVYAAWLEEHPFDDGGGIWAGEPWNQQEMAVSQELVRAAAQRADKALIVIGRTAGEDRDYQAAEGSYLLTRQERDMIRKVTDCFEKTAVVMNVSNIIDMSWLEEDYAHPVSGVIYVWQGGIEGGNAAADVLTGKVTPSGKLTDTIAWKLEDYPSHANYGSSRKNVHQEDIYVGYRYFETFCPEKVQFPFGYGLSYTSFRVWPLGAVCRDGKLSVTVEVENTGTEYSGREVVQVYVEAPQGQLGRPRRELAGFAKTPLLAPGESAEVTVEFPVNAMAAYDDLGVTGNRSCYVLEAGTYRIWAGTSVRQLSAVPVDGQEGFAVEQLTVTERLTEASAPEESFLRMKPGAENPDGTRQIQWEKVPARTSSLADRIRENLPAPLAQNGDKGIRLADVKAGRASLEAFVAQLSDEDLAAMTRGEGMCSPRVTPGCAAAFGGVTERLADHFGIPVAAAADGPYGIRMDVGARATQVPIGTLLACSWDVEMMEKLYEMEGRELLRNEIDTLLGPGINIHRHPLNGRNFEYYSEDPLVTGKFAAAMVRGIARSKAQATVKHMACNTQETSRHQVNAVVSERALREIYLKGFEISVKEGGAKSIMTSYNPINGHWSASNYDMLTVILRGEWGFDGIVMTDWWAHMNDPEKGGAASQKDTASMIRAQNDLYMVVDNYGAGENCAGDNTLSQLAKGRLTRGEMQRAAMNICRFLLQAPVMDRGVSDFSQRLKLPAGEKGEFHRAGAYDLYVTVRMDADPRAQGASNIYVNQWLVAPAQTNGTEGKSVRKLLAKVELEDGCYEFTVEPVKAGVQVERLEFVPAAR</sequence>
<evidence type="ECO:0000256" key="4">
    <source>
        <dbReference type="RuleBase" id="RU361161"/>
    </source>
</evidence>
<dbReference type="GO" id="GO:0004553">
    <property type="term" value="F:hydrolase activity, hydrolyzing O-glycosyl compounds"/>
    <property type="evidence" value="ECO:0007669"/>
    <property type="project" value="InterPro"/>
</dbReference>
<dbReference type="Gene3D" id="3.40.50.1700">
    <property type="entry name" value="Glycoside hydrolase family 3 C-terminal domain"/>
    <property type="match status" value="1"/>
</dbReference>
<dbReference type="InterPro" id="IPR036881">
    <property type="entry name" value="Glyco_hydro_3_C_sf"/>
</dbReference>
<dbReference type="Gene3D" id="3.20.20.300">
    <property type="entry name" value="Glycoside hydrolase, family 3, N-terminal domain"/>
    <property type="match status" value="1"/>
</dbReference>
<evidence type="ECO:0000256" key="2">
    <source>
        <dbReference type="ARBA" id="ARBA00022801"/>
    </source>
</evidence>
<dbReference type="InterPro" id="IPR002772">
    <property type="entry name" value="Glyco_hydro_3_C"/>
</dbReference>
<evidence type="ECO:0000313" key="7">
    <source>
        <dbReference type="Proteomes" id="UP000886723"/>
    </source>
</evidence>
<dbReference type="Pfam" id="PF00933">
    <property type="entry name" value="Glyco_hydro_3"/>
    <property type="match status" value="1"/>
</dbReference>
<dbReference type="SMART" id="SM01217">
    <property type="entry name" value="Fn3_like"/>
    <property type="match status" value="1"/>
</dbReference>
<comment type="similarity">
    <text evidence="1 4">Belongs to the glycosyl hydrolase 3 family.</text>
</comment>
<dbReference type="EMBL" id="DVON01000227">
    <property type="protein sequence ID" value="HIV13597.1"/>
    <property type="molecule type" value="Genomic_DNA"/>
</dbReference>
<dbReference type="PRINTS" id="PR00133">
    <property type="entry name" value="GLHYDRLASE3"/>
</dbReference>
<dbReference type="PANTHER" id="PTHR42715:SF10">
    <property type="entry name" value="BETA-GLUCOSIDASE"/>
    <property type="match status" value="1"/>
</dbReference>
<dbReference type="GO" id="GO:0005975">
    <property type="term" value="P:carbohydrate metabolic process"/>
    <property type="evidence" value="ECO:0007669"/>
    <property type="project" value="InterPro"/>
</dbReference>
<dbReference type="InterPro" id="IPR050288">
    <property type="entry name" value="Cellulose_deg_GH3"/>
</dbReference>
<dbReference type="InterPro" id="IPR026891">
    <property type="entry name" value="Fn3-like"/>
</dbReference>
<dbReference type="InterPro" id="IPR019800">
    <property type="entry name" value="Glyco_hydro_3_AS"/>
</dbReference>
<reference evidence="6" key="2">
    <citation type="journal article" date="2021" name="PeerJ">
        <title>Extensive microbial diversity within the chicken gut microbiome revealed by metagenomics and culture.</title>
        <authorList>
            <person name="Gilroy R."/>
            <person name="Ravi A."/>
            <person name="Getino M."/>
            <person name="Pursley I."/>
            <person name="Horton D.L."/>
            <person name="Alikhan N.F."/>
            <person name="Baker D."/>
            <person name="Gharbi K."/>
            <person name="Hall N."/>
            <person name="Watson M."/>
            <person name="Adriaenssens E.M."/>
            <person name="Foster-Nyarko E."/>
            <person name="Jarju S."/>
            <person name="Secka A."/>
            <person name="Antonio M."/>
            <person name="Oren A."/>
            <person name="Chaudhuri R.R."/>
            <person name="La Ragione R."/>
            <person name="Hildebrand F."/>
            <person name="Pallen M.J."/>
        </authorList>
    </citation>
    <scope>NUCLEOTIDE SEQUENCE</scope>
    <source>
        <strain evidence="6">ChiBcec2-4451</strain>
    </source>
</reference>
<accession>A0A9D1NW09</accession>
<name>A0A9D1NW09_9FIRM</name>
<dbReference type="PROSITE" id="PS00775">
    <property type="entry name" value="GLYCOSYL_HYDROL_F3"/>
    <property type="match status" value="1"/>
</dbReference>
<dbReference type="PANTHER" id="PTHR42715">
    <property type="entry name" value="BETA-GLUCOSIDASE"/>
    <property type="match status" value="1"/>
</dbReference>
<keyword evidence="2 4" id="KW-0378">Hydrolase</keyword>
<organism evidence="6 7">
    <name type="scientific">Candidatus Pullilachnospira stercoravium</name>
    <dbReference type="NCBI Taxonomy" id="2840913"/>
    <lineage>
        <taxon>Bacteria</taxon>
        <taxon>Bacillati</taxon>
        <taxon>Bacillota</taxon>
        <taxon>Clostridia</taxon>
        <taxon>Lachnospirales</taxon>
        <taxon>Lachnospiraceae</taxon>
        <taxon>Lachnospiraceae incertae sedis</taxon>
        <taxon>Candidatus Pullilachnospira</taxon>
    </lineage>
</organism>
<dbReference type="InterPro" id="IPR001764">
    <property type="entry name" value="Glyco_hydro_3_N"/>
</dbReference>
<evidence type="ECO:0000313" key="6">
    <source>
        <dbReference type="EMBL" id="HIV13597.1"/>
    </source>
</evidence>
<dbReference type="SUPFAM" id="SSF51445">
    <property type="entry name" value="(Trans)glycosidases"/>
    <property type="match status" value="1"/>
</dbReference>
<dbReference type="InterPro" id="IPR013783">
    <property type="entry name" value="Ig-like_fold"/>
</dbReference>
<dbReference type="InterPro" id="IPR017853">
    <property type="entry name" value="GH"/>
</dbReference>
<dbReference type="Proteomes" id="UP000886723">
    <property type="component" value="Unassembled WGS sequence"/>
</dbReference>